<keyword evidence="2" id="KW-1185">Reference proteome</keyword>
<evidence type="ECO:0000313" key="2">
    <source>
        <dbReference type="Proteomes" id="UP000658720"/>
    </source>
</evidence>
<dbReference type="RefSeq" id="WP_194020700.1">
    <property type="nucleotide sequence ID" value="NZ_JADEVV010000057.1"/>
</dbReference>
<protein>
    <recommendedName>
        <fullName evidence="3">Prevent-host-death protein</fullName>
    </recommendedName>
</protein>
<sequence>MEFPIEVSPQYLTDTEGNRIAVVLDLQIYQSLLEELDELRCQQGYQQALGETDPEMEAGDYVTLEQYLSSNKG</sequence>
<gene>
    <name evidence="1" type="ORF">IQ217_15905</name>
</gene>
<evidence type="ECO:0008006" key="3">
    <source>
        <dbReference type="Google" id="ProtNLM"/>
    </source>
</evidence>
<accession>A0ABR9VVC7</accession>
<dbReference type="EMBL" id="JADEVV010000057">
    <property type="protein sequence ID" value="MBE9255292.1"/>
    <property type="molecule type" value="Genomic_DNA"/>
</dbReference>
<reference evidence="1 2" key="1">
    <citation type="submission" date="2020-10" db="EMBL/GenBank/DDBJ databases">
        <authorList>
            <person name="Castelo-Branco R."/>
            <person name="Eusebio N."/>
            <person name="Adriana R."/>
            <person name="Vieira A."/>
            <person name="Brugerolle De Fraissinette N."/>
            <person name="Rezende De Castro R."/>
            <person name="Schneider M.P."/>
            <person name="Vasconcelos V."/>
            <person name="Leao P.N."/>
        </authorList>
    </citation>
    <scope>NUCLEOTIDE SEQUENCE [LARGE SCALE GENOMIC DNA]</scope>
    <source>
        <strain evidence="1 2">LEGE 00031</strain>
    </source>
</reference>
<dbReference type="Proteomes" id="UP000658720">
    <property type="component" value="Unassembled WGS sequence"/>
</dbReference>
<comment type="caution">
    <text evidence="1">The sequence shown here is derived from an EMBL/GenBank/DDBJ whole genome shotgun (WGS) entry which is preliminary data.</text>
</comment>
<organism evidence="1 2">
    <name type="scientific">Synechocystis salina LEGE 00031</name>
    <dbReference type="NCBI Taxonomy" id="1828736"/>
    <lineage>
        <taxon>Bacteria</taxon>
        <taxon>Bacillati</taxon>
        <taxon>Cyanobacteriota</taxon>
        <taxon>Cyanophyceae</taxon>
        <taxon>Synechococcales</taxon>
        <taxon>Merismopediaceae</taxon>
        <taxon>Synechocystis</taxon>
    </lineage>
</organism>
<evidence type="ECO:0000313" key="1">
    <source>
        <dbReference type="EMBL" id="MBE9255292.1"/>
    </source>
</evidence>
<proteinExistence type="predicted"/>
<name>A0ABR9VVC7_9SYNC</name>